<dbReference type="AlphaFoldDB" id="A0A3E2HGM5"/>
<reference evidence="8 9" key="1">
    <citation type="submission" date="2018-05" db="EMBL/GenBank/DDBJ databases">
        <title>Draft genome sequence of Scytalidium lignicola DSM 105466, a ubiquitous saprotrophic fungus.</title>
        <authorList>
            <person name="Buettner E."/>
            <person name="Gebauer A.M."/>
            <person name="Hofrichter M."/>
            <person name="Liers C."/>
            <person name="Kellner H."/>
        </authorList>
    </citation>
    <scope>NUCLEOTIDE SEQUENCE [LARGE SCALE GENOMIC DNA]</scope>
    <source>
        <strain evidence="8 9">DSM 105466</strain>
    </source>
</reference>
<dbReference type="InterPro" id="IPR019622">
    <property type="entry name" value="Rrn9_dom"/>
</dbReference>
<dbReference type="STRING" id="5539.A0A3E2HGM5"/>
<feature type="compositionally biased region" description="Basic and acidic residues" evidence="6">
    <location>
        <begin position="293"/>
        <end position="305"/>
    </location>
</feature>
<dbReference type="GO" id="GO:0005737">
    <property type="term" value="C:cytoplasm"/>
    <property type="evidence" value="ECO:0007669"/>
    <property type="project" value="UniProtKB-SubCell"/>
</dbReference>
<dbReference type="PROSITE" id="PS51886">
    <property type="entry name" value="TLDC"/>
    <property type="match status" value="1"/>
</dbReference>
<evidence type="ECO:0000256" key="5">
    <source>
        <dbReference type="ARBA" id="ARBA00022490"/>
    </source>
</evidence>
<dbReference type="SMART" id="SM00584">
    <property type="entry name" value="TLDc"/>
    <property type="match status" value="1"/>
</dbReference>
<evidence type="ECO:0000256" key="4">
    <source>
        <dbReference type="ARBA" id="ARBA00015163"/>
    </source>
</evidence>
<dbReference type="Pfam" id="PF07534">
    <property type="entry name" value="TLD"/>
    <property type="match status" value="1"/>
</dbReference>
<dbReference type="PANTHER" id="PTHR23354">
    <property type="entry name" value="NUCLEOLAR PROTEIN 7/ESTROGEN RECEPTOR COACTIVATOR-RELATED"/>
    <property type="match status" value="1"/>
</dbReference>
<feature type="compositionally biased region" description="Acidic residues" evidence="6">
    <location>
        <begin position="1"/>
        <end position="11"/>
    </location>
</feature>
<evidence type="ECO:0000256" key="3">
    <source>
        <dbReference type="ARBA" id="ARBA00006731"/>
    </source>
</evidence>
<feature type="non-terminal residue" evidence="8">
    <location>
        <position position="1"/>
    </location>
</feature>
<dbReference type="EMBL" id="NCSJ02000052">
    <property type="protein sequence ID" value="RFU32568.1"/>
    <property type="molecule type" value="Genomic_DNA"/>
</dbReference>
<gene>
    <name evidence="8" type="ORF">B7463_g3786</name>
</gene>
<keyword evidence="5" id="KW-0963">Cytoplasm</keyword>
<dbReference type="GO" id="GO:0006979">
    <property type="term" value="P:response to oxidative stress"/>
    <property type="evidence" value="ECO:0007669"/>
    <property type="project" value="TreeGrafter"/>
</dbReference>
<comment type="function">
    <text evidence="1">May be involved in a process influencing telomere capping.</text>
</comment>
<feature type="domain" description="TLDc" evidence="7">
    <location>
        <begin position="943"/>
        <end position="1162"/>
    </location>
</feature>
<evidence type="ECO:0000313" key="8">
    <source>
        <dbReference type="EMBL" id="RFU32568.1"/>
    </source>
</evidence>
<accession>A0A3E2HGM5</accession>
<feature type="region of interest" description="Disordered" evidence="6">
    <location>
        <begin position="488"/>
        <end position="534"/>
    </location>
</feature>
<feature type="compositionally biased region" description="Basic residues" evidence="6">
    <location>
        <begin position="349"/>
        <end position="359"/>
    </location>
</feature>
<evidence type="ECO:0000259" key="7">
    <source>
        <dbReference type="PROSITE" id="PS51886"/>
    </source>
</evidence>
<dbReference type="GO" id="GO:0005634">
    <property type="term" value="C:nucleus"/>
    <property type="evidence" value="ECO:0007669"/>
    <property type="project" value="TreeGrafter"/>
</dbReference>
<dbReference type="InterPro" id="IPR006571">
    <property type="entry name" value="TLDc_dom"/>
</dbReference>
<feature type="compositionally biased region" description="Low complexity" evidence="6">
    <location>
        <begin position="508"/>
        <end position="519"/>
    </location>
</feature>
<evidence type="ECO:0000256" key="2">
    <source>
        <dbReference type="ARBA" id="ARBA00004496"/>
    </source>
</evidence>
<dbReference type="Pfam" id="PF10680">
    <property type="entry name" value="RRN9"/>
    <property type="match status" value="1"/>
</dbReference>
<feature type="compositionally biased region" description="Basic residues" evidence="6">
    <location>
        <begin position="313"/>
        <end position="325"/>
    </location>
</feature>
<dbReference type="PANTHER" id="PTHR23354:SF130">
    <property type="entry name" value="RESTRICTION OF TELOMERE CAPPING PROTEIN 5"/>
    <property type="match status" value="1"/>
</dbReference>
<feature type="compositionally biased region" description="Polar residues" evidence="6">
    <location>
        <begin position="331"/>
        <end position="344"/>
    </location>
</feature>
<proteinExistence type="inferred from homology"/>
<comment type="caution">
    <text evidence="8">The sequence shown here is derived from an EMBL/GenBank/DDBJ whole genome shotgun (WGS) entry which is preliminary data.</text>
</comment>
<feature type="non-terminal residue" evidence="8">
    <location>
        <position position="1217"/>
    </location>
</feature>
<name>A0A3E2HGM5_SCYLI</name>
<dbReference type="OrthoDB" id="289228at2759"/>
<feature type="compositionally biased region" description="Basic and acidic residues" evidence="6">
    <location>
        <begin position="12"/>
        <end position="22"/>
    </location>
</feature>
<organism evidence="8 9">
    <name type="scientific">Scytalidium lignicola</name>
    <name type="common">Hyphomycete</name>
    <dbReference type="NCBI Taxonomy" id="5539"/>
    <lineage>
        <taxon>Eukaryota</taxon>
        <taxon>Fungi</taxon>
        <taxon>Dikarya</taxon>
        <taxon>Ascomycota</taxon>
        <taxon>Pezizomycotina</taxon>
        <taxon>Leotiomycetes</taxon>
        <taxon>Leotiomycetes incertae sedis</taxon>
        <taxon>Scytalidium</taxon>
    </lineage>
</organism>
<evidence type="ECO:0000256" key="6">
    <source>
        <dbReference type="SAM" id="MobiDB-lite"/>
    </source>
</evidence>
<comment type="similarity">
    <text evidence="3">Belongs to the RTC5 family.</text>
</comment>
<feature type="region of interest" description="Disordered" evidence="6">
    <location>
        <begin position="1"/>
        <end position="30"/>
    </location>
</feature>
<evidence type="ECO:0000313" key="9">
    <source>
        <dbReference type="Proteomes" id="UP000258309"/>
    </source>
</evidence>
<feature type="region of interest" description="Disordered" evidence="6">
    <location>
        <begin position="286"/>
        <end position="364"/>
    </location>
</feature>
<evidence type="ECO:0000256" key="1">
    <source>
        <dbReference type="ARBA" id="ARBA00002738"/>
    </source>
</evidence>
<feature type="region of interest" description="Disordered" evidence="6">
    <location>
        <begin position="158"/>
        <end position="178"/>
    </location>
</feature>
<comment type="subcellular location">
    <subcellularLocation>
        <location evidence="2">Cytoplasm</location>
    </subcellularLocation>
</comment>
<sequence length="1217" mass="136514">MSEQDTDEESDDYTKFSDETRPNRFQGPSSTWLYLTEQERGLAASLDQLRNRDLSVHLFNAHALKVRGRAGKVSRTKKQSENSNSEDLLSHQFVPPQIWTAWPLRPDEVPRERENVGPEDEDEEYTMKTREIPGPSQALEEVLVGLVLKFAKEKFLSRESDVPNTSGHEESQSQQKTHEVQAVISAKGLVNRKLSRGNSQDSRVQNLGGVLKVDWDLQEEDQIEDYPINDELDIRQDIWLTPVVTTDDDRSAELLQPSIRYTFNQLDKVLMALHHARKLCVQYGSVSETNTDDESRRGSVLHDESQLETSTKQVKRSVGRPRKHANIADQVGSQRSSDATNENDLSLGRQKRKRVGRPRKQYERLEGETEHEFLVRVARLQKKPLPKFAPTQTVDNPEAQIQSAEPFTRKSSQGVPFEQPKPTHLKRLGLRDWSEVIGSASLVGFSEEVIARAAQRCADLFGEGVKLRSLVESSVGTKGVDHLTTYCPGKVPELDPQVESTEELSEFDSTSSRDSGSKSSRSRKQSQPGKAPLQQHSCFCPIADCERYVEGFNSNKDLQNHLEKVHNMSKGQIDDLLLDSDNEMDGAVHVDGFMKPVKALKGWRGRDQRSRKPASNGPGAKPTTEQLSHELALRFAKRCFTPLELYSFRDVFHNLADHEGSIAYLKEETIARFLEIPDIIGVTPIIFQMVSYLGAFPFLRDAPVFLGFEQMIMVMVIMTERYQEVLKKAKSDRTKLLFRSLAVYDRKVSHNDLTEETKEKNSESNLVPAGMNQGFSVDAPVEDEDEEDDDDLALAALESLNAIEVFTHGDTLAHQASIPPDNLKKLIMLLILVAPIGNQESLSLHSDRLAGEQLEGLRKTSDNILAAFVNVEKHPGVKMHKFNAVVLRSLPFIFNGFNPLFEHFLFSKNIDFTKRKDPSAPVPSTGPVDDPEILQPLLQETAEIMDLNVLSQLSFFIPGDNLFRRLRLLYSGSESGFSMGSFETKVFNWRAPTILLVSGNRIEDPPKGGQERAFADTLPPKRFADSSKSTHMVFGVYISQPWRQTHKECFGDDKTILFQLEPVHEVFPASSINTDYVSFTKAPSAQTGIAFGCSHPKAKQTAGLSTHVNLGAVSLLLDSGFEFGVFTHNNTSRGGAFHNSATRQKDWQDRFEVESLEVWGCGGDAEAQLQRERWAWEEREAEARRRVNLGTGDIEADRALLEMAGLVGGNRSGGSMS</sequence>
<feature type="region of interest" description="Disordered" evidence="6">
    <location>
        <begin position="601"/>
        <end position="624"/>
    </location>
</feature>
<keyword evidence="9" id="KW-1185">Reference proteome</keyword>
<dbReference type="Proteomes" id="UP000258309">
    <property type="component" value="Unassembled WGS sequence"/>
</dbReference>
<protein>
    <recommendedName>
        <fullName evidence="4">Restriction of telomere capping protein 5</fullName>
    </recommendedName>
</protein>